<dbReference type="STRING" id="1802319.A2928_02310"/>
<evidence type="ECO:0000313" key="2">
    <source>
        <dbReference type="Proteomes" id="UP000176221"/>
    </source>
</evidence>
<dbReference type="AlphaFoldDB" id="A0A1G2NE39"/>
<gene>
    <name evidence="1" type="ORF">A2928_02310</name>
</gene>
<comment type="caution">
    <text evidence="1">The sequence shown here is derived from an EMBL/GenBank/DDBJ whole genome shotgun (WGS) entry which is preliminary data.</text>
</comment>
<sequence>MKKANEEQARKFAGVFVEHHPLLTMAPHSQLQWAIQNPQEAILLFVEGLINRAKQAAEKVAEAVNVVKTKLALWKTIDVGGTTKEKLLAGIEEENIETGKEKNEIRDYARDLTMQKAFVMIEKPEKVDLVILTPRDFGLETMPETGEFLTKKFLDKWSEERLDGQVVELLLPEDGPQLRKQYQDQPKGEVLFIAMERIADSGGSPSVFVVGRGLDGVRWLDARWTGPGDQWSLDFRRVFRLRTVPSPLAT</sequence>
<protein>
    <submittedName>
        <fullName evidence="1">Uncharacterized protein</fullName>
    </submittedName>
</protein>
<evidence type="ECO:0000313" key="1">
    <source>
        <dbReference type="EMBL" id="OHA34324.1"/>
    </source>
</evidence>
<dbReference type="Proteomes" id="UP000176221">
    <property type="component" value="Unassembled WGS sequence"/>
</dbReference>
<organism evidence="1 2">
    <name type="scientific">Candidatus Taylorbacteria bacterium RIFCSPLOWO2_01_FULL_45_15b</name>
    <dbReference type="NCBI Taxonomy" id="1802319"/>
    <lineage>
        <taxon>Bacteria</taxon>
        <taxon>Candidatus Tayloriibacteriota</taxon>
    </lineage>
</organism>
<reference evidence="1 2" key="1">
    <citation type="journal article" date="2016" name="Nat. Commun.">
        <title>Thousands of microbial genomes shed light on interconnected biogeochemical processes in an aquifer system.</title>
        <authorList>
            <person name="Anantharaman K."/>
            <person name="Brown C.T."/>
            <person name="Hug L.A."/>
            <person name="Sharon I."/>
            <person name="Castelle C.J."/>
            <person name="Probst A.J."/>
            <person name="Thomas B.C."/>
            <person name="Singh A."/>
            <person name="Wilkins M.J."/>
            <person name="Karaoz U."/>
            <person name="Brodie E.L."/>
            <person name="Williams K.H."/>
            <person name="Hubbard S.S."/>
            <person name="Banfield J.F."/>
        </authorList>
    </citation>
    <scope>NUCLEOTIDE SEQUENCE [LARGE SCALE GENOMIC DNA]</scope>
</reference>
<proteinExistence type="predicted"/>
<accession>A0A1G2NE39</accession>
<name>A0A1G2NE39_9BACT</name>
<dbReference type="EMBL" id="MHRX01000012">
    <property type="protein sequence ID" value="OHA34324.1"/>
    <property type="molecule type" value="Genomic_DNA"/>
</dbReference>